<evidence type="ECO:0000313" key="3">
    <source>
        <dbReference type="Proteomes" id="UP000323621"/>
    </source>
</evidence>
<dbReference type="EMBL" id="VSKN01000029">
    <property type="protein sequence ID" value="TYC08809.1"/>
    <property type="molecule type" value="Genomic_DNA"/>
</dbReference>
<sequence length="138" mass="16092">MTHKLITGNRHTDSRGNLTFNNDFDASPIKRLYTIENKTTDYIRAWQGHKIESRWFSAIKGSFEIKLIQIDNWENPNKNAEICSTTLNDKSLDTLCVPKGYINSIQALEENSKLLVMSDYGFDEIKDEYRFDPNYFTL</sequence>
<reference evidence="2 3" key="1">
    <citation type="submission" date="2019-08" db="EMBL/GenBank/DDBJ databases">
        <title>Genomes of Antarctic Bizionia species.</title>
        <authorList>
            <person name="Bowman J.P."/>
        </authorList>
    </citation>
    <scope>NUCLEOTIDE SEQUENCE [LARGE SCALE GENOMIC DNA]</scope>
    <source>
        <strain evidence="2 3">IC164</strain>
    </source>
</reference>
<proteinExistence type="predicted"/>
<feature type="domain" description="Sugar 3,4-ketoisomerase QdtA cupin" evidence="1">
    <location>
        <begin position="4"/>
        <end position="136"/>
    </location>
</feature>
<dbReference type="SUPFAM" id="SSF51182">
    <property type="entry name" value="RmlC-like cupins"/>
    <property type="match status" value="1"/>
</dbReference>
<accession>A0ABY3M7C9</accession>
<dbReference type="InterPro" id="IPR011051">
    <property type="entry name" value="RmlC_Cupin_sf"/>
</dbReference>
<gene>
    <name evidence="2" type="ORF">ES677_13920</name>
</gene>
<dbReference type="Gene3D" id="2.60.120.10">
    <property type="entry name" value="Jelly Rolls"/>
    <property type="match status" value="1"/>
</dbReference>
<protein>
    <submittedName>
        <fullName evidence="2">Sugar epimerase</fullName>
    </submittedName>
</protein>
<evidence type="ECO:0000259" key="1">
    <source>
        <dbReference type="Pfam" id="PF05523"/>
    </source>
</evidence>
<organism evidence="2 3">
    <name type="scientific">Bizionia gelidisalsuginis</name>
    <dbReference type="NCBI Taxonomy" id="291188"/>
    <lineage>
        <taxon>Bacteria</taxon>
        <taxon>Pseudomonadati</taxon>
        <taxon>Bacteroidota</taxon>
        <taxon>Flavobacteriia</taxon>
        <taxon>Flavobacteriales</taxon>
        <taxon>Flavobacteriaceae</taxon>
        <taxon>Bizionia</taxon>
    </lineage>
</organism>
<evidence type="ECO:0000313" key="2">
    <source>
        <dbReference type="EMBL" id="TYC08809.1"/>
    </source>
</evidence>
<dbReference type="Pfam" id="PF05523">
    <property type="entry name" value="FdtA"/>
    <property type="match status" value="1"/>
</dbReference>
<dbReference type="Proteomes" id="UP000323621">
    <property type="component" value="Unassembled WGS sequence"/>
</dbReference>
<comment type="caution">
    <text evidence="2">The sequence shown here is derived from an EMBL/GenBank/DDBJ whole genome shotgun (WGS) entry which is preliminary data.</text>
</comment>
<name>A0ABY3M7C9_9FLAO</name>
<keyword evidence="3" id="KW-1185">Reference proteome</keyword>
<dbReference type="RefSeq" id="WP_148381552.1">
    <property type="nucleotide sequence ID" value="NZ_VSKN01000029.1"/>
</dbReference>
<dbReference type="InterPro" id="IPR008894">
    <property type="entry name" value="QdtA_cupin_dom"/>
</dbReference>
<dbReference type="InterPro" id="IPR014710">
    <property type="entry name" value="RmlC-like_jellyroll"/>
</dbReference>